<feature type="transmembrane region" description="Helical" evidence="6">
    <location>
        <begin position="43"/>
        <end position="68"/>
    </location>
</feature>
<sequence length="519" mass="56243">MEKKKNNFLIHGGILAMAGIIVRIIGMLYRIPVVNIIGSEGNGIYGIAFNVYNIMLVLSSYGLPMAVSKLVSQRFAEGKYKNAKRVFKYSLTIGIVTGGIAAALVFFGADFIENVIYSGNTPGLAIPLRILAPTIFLVAVLGVIRGFFQGQGTMIPTAVSQIIEQIVNAIVSIGAGYILMQAFKESANQSAYGAAGSTLGTALGALSALIFMVFLYFVYKPQFKKLLRKDTKVDRVPASNMYKIIITTMIPIILGQTFYQISSVFDDILFSNLSSTVIDSVTIDLGTYSSCFILLIGIPQGVASAMSASMLPAMVTSFTEKDIDGVKTKLTKTIKTNLFIAIPSFIGLTVLGQGIIKILFSAYNSAEGATMLKIGAVSVVFFTLSTVTSSALQAIDKMKMPVYHSATSLVIHIVLVYFMLRFTSLGIYGLVIGSTLFPLVVFILNLKTLYQEINYRFSIKKIVLKPLISAVIMGICIAVVYNGLLILTESNIVSMFFALVVAAITYFGPYYLLTKHSNL</sequence>
<feature type="transmembrane region" description="Helical" evidence="6">
    <location>
        <begin position="195"/>
        <end position="219"/>
    </location>
</feature>
<keyword evidence="5 6" id="KW-0472">Membrane</keyword>
<keyword evidence="2" id="KW-1003">Cell membrane</keyword>
<feature type="transmembrane region" description="Helical" evidence="6">
    <location>
        <begin position="240"/>
        <end position="261"/>
    </location>
</feature>
<organism evidence="7 8">
    <name type="scientific">Lachnospira pectinoschiza</name>
    <dbReference type="NCBI Taxonomy" id="28052"/>
    <lineage>
        <taxon>Bacteria</taxon>
        <taxon>Bacillati</taxon>
        <taxon>Bacillota</taxon>
        <taxon>Clostridia</taxon>
        <taxon>Lachnospirales</taxon>
        <taxon>Lachnospiraceae</taxon>
        <taxon>Lachnospira</taxon>
    </lineage>
</organism>
<comment type="subcellular location">
    <subcellularLocation>
        <location evidence="1">Cell membrane</location>
        <topology evidence="1">Multi-pass membrane protein</topology>
    </subcellularLocation>
</comment>
<dbReference type="InterPro" id="IPR050833">
    <property type="entry name" value="Poly_Biosynth_Transport"/>
</dbReference>
<evidence type="ECO:0000256" key="3">
    <source>
        <dbReference type="ARBA" id="ARBA00022692"/>
    </source>
</evidence>
<dbReference type="Proteomes" id="UP000187651">
    <property type="component" value="Unassembled WGS sequence"/>
</dbReference>
<dbReference type="PANTHER" id="PTHR30250">
    <property type="entry name" value="PST FAMILY PREDICTED COLANIC ACID TRANSPORTER"/>
    <property type="match status" value="1"/>
</dbReference>
<dbReference type="InterPro" id="IPR024923">
    <property type="entry name" value="PG_synth_SpoVB"/>
</dbReference>
<keyword evidence="4 6" id="KW-1133">Transmembrane helix</keyword>
<dbReference type="RefSeq" id="WP_143452997.1">
    <property type="nucleotide sequence ID" value="NZ_FNHZ01000005.1"/>
</dbReference>
<dbReference type="PANTHER" id="PTHR30250:SF21">
    <property type="entry name" value="LIPID II FLIPPASE MURJ"/>
    <property type="match status" value="1"/>
</dbReference>
<accession>A0A1G9YGI2</accession>
<dbReference type="CDD" id="cd13124">
    <property type="entry name" value="MATE_SpoVB_like"/>
    <property type="match status" value="1"/>
</dbReference>
<proteinExistence type="predicted"/>
<dbReference type="OrthoDB" id="9775950at2"/>
<name>A0A1G9YGI2_9FIRM</name>
<dbReference type="PIRSF" id="PIRSF038958">
    <property type="entry name" value="PG_synth_SpoVB"/>
    <property type="match status" value="1"/>
</dbReference>
<dbReference type="Pfam" id="PF01943">
    <property type="entry name" value="Polysacc_synt"/>
    <property type="match status" value="1"/>
</dbReference>
<feature type="transmembrane region" description="Helical" evidence="6">
    <location>
        <begin position="426"/>
        <end position="446"/>
    </location>
</feature>
<dbReference type="EMBL" id="FNHZ01000005">
    <property type="protein sequence ID" value="SDN08110.1"/>
    <property type="molecule type" value="Genomic_DNA"/>
</dbReference>
<evidence type="ECO:0000313" key="7">
    <source>
        <dbReference type="EMBL" id="SDN08110.1"/>
    </source>
</evidence>
<feature type="transmembrane region" description="Helical" evidence="6">
    <location>
        <begin position="165"/>
        <end position="183"/>
    </location>
</feature>
<feature type="transmembrane region" description="Helical" evidence="6">
    <location>
        <begin position="492"/>
        <end position="513"/>
    </location>
</feature>
<evidence type="ECO:0000256" key="6">
    <source>
        <dbReference type="SAM" id="Phobius"/>
    </source>
</evidence>
<evidence type="ECO:0000256" key="1">
    <source>
        <dbReference type="ARBA" id="ARBA00004651"/>
    </source>
</evidence>
<feature type="transmembrane region" description="Helical" evidence="6">
    <location>
        <begin position="336"/>
        <end position="360"/>
    </location>
</feature>
<evidence type="ECO:0000256" key="5">
    <source>
        <dbReference type="ARBA" id="ARBA00023136"/>
    </source>
</evidence>
<feature type="transmembrane region" description="Helical" evidence="6">
    <location>
        <begin position="402"/>
        <end position="420"/>
    </location>
</feature>
<feature type="transmembrane region" description="Helical" evidence="6">
    <location>
        <begin position="467"/>
        <end position="486"/>
    </location>
</feature>
<feature type="transmembrane region" description="Helical" evidence="6">
    <location>
        <begin position="372"/>
        <end position="395"/>
    </location>
</feature>
<feature type="transmembrane region" description="Helical" evidence="6">
    <location>
        <begin position="89"/>
        <end position="112"/>
    </location>
</feature>
<keyword evidence="8" id="KW-1185">Reference proteome</keyword>
<dbReference type="InterPro" id="IPR002797">
    <property type="entry name" value="Polysacc_synth"/>
</dbReference>
<feature type="transmembrane region" description="Helical" evidence="6">
    <location>
        <begin position="12"/>
        <end position="31"/>
    </location>
</feature>
<dbReference type="AlphaFoldDB" id="A0A1G9YGI2"/>
<protein>
    <submittedName>
        <fullName evidence="7">Stage V sporulation protein B</fullName>
    </submittedName>
</protein>
<keyword evidence="3 6" id="KW-0812">Transmembrane</keyword>
<feature type="transmembrane region" description="Helical" evidence="6">
    <location>
        <begin position="124"/>
        <end position="144"/>
    </location>
</feature>
<dbReference type="GO" id="GO:0005886">
    <property type="term" value="C:plasma membrane"/>
    <property type="evidence" value="ECO:0007669"/>
    <property type="project" value="UniProtKB-SubCell"/>
</dbReference>
<gene>
    <name evidence="7" type="ORF">SAMN05216544_1831</name>
</gene>
<evidence type="ECO:0000256" key="4">
    <source>
        <dbReference type="ARBA" id="ARBA00022989"/>
    </source>
</evidence>
<reference evidence="8" key="1">
    <citation type="submission" date="2016-10" db="EMBL/GenBank/DDBJ databases">
        <authorList>
            <person name="Varghese N."/>
            <person name="Submissions S."/>
        </authorList>
    </citation>
    <scope>NUCLEOTIDE SEQUENCE [LARGE SCALE GENOMIC DNA]</scope>
    <source>
        <strain evidence="8">M83</strain>
    </source>
</reference>
<evidence type="ECO:0000313" key="8">
    <source>
        <dbReference type="Proteomes" id="UP000187651"/>
    </source>
</evidence>
<evidence type="ECO:0000256" key="2">
    <source>
        <dbReference type="ARBA" id="ARBA00022475"/>
    </source>
</evidence>